<dbReference type="RefSeq" id="WP_136615186.1">
    <property type="nucleotide sequence ID" value="NZ_LWIG01000009.1"/>
</dbReference>
<protein>
    <submittedName>
        <fullName evidence="1">Uncharacterized protein</fullName>
    </submittedName>
</protein>
<keyword evidence="2" id="KW-1185">Reference proteome</keyword>
<gene>
    <name evidence="1" type="ORF">FBZ95_108232</name>
</gene>
<evidence type="ECO:0000313" key="1">
    <source>
        <dbReference type="EMBL" id="TWB70231.1"/>
    </source>
</evidence>
<dbReference type="Proteomes" id="UP000315914">
    <property type="component" value="Unassembled WGS sequence"/>
</dbReference>
<comment type="caution">
    <text evidence="1">The sequence shown here is derived from an EMBL/GenBank/DDBJ whole genome shotgun (WGS) entry which is preliminary data.</text>
</comment>
<dbReference type="OrthoDB" id="8240318at2"/>
<sequence length="96" mass="10645">MSIRLGMTIVAATVLFWPVSSLRAGEGARAGARSTIVPPGSLTPTRFADLYRQAPVGHRQPRPSDLLEPVQTLPVDTELRRLDEEIDRKLIICRHC</sequence>
<dbReference type="EMBL" id="VITW01000008">
    <property type="protein sequence ID" value="TWB70231.1"/>
    <property type="molecule type" value="Genomic_DNA"/>
</dbReference>
<evidence type="ECO:0000313" key="2">
    <source>
        <dbReference type="Proteomes" id="UP000315914"/>
    </source>
</evidence>
<proteinExistence type="predicted"/>
<organism evidence="1 2">
    <name type="scientific">Bradyrhizobium sacchari</name>
    <dbReference type="NCBI Taxonomy" id="1399419"/>
    <lineage>
        <taxon>Bacteria</taxon>
        <taxon>Pseudomonadati</taxon>
        <taxon>Pseudomonadota</taxon>
        <taxon>Alphaproteobacteria</taxon>
        <taxon>Hyphomicrobiales</taxon>
        <taxon>Nitrobacteraceae</taxon>
        <taxon>Bradyrhizobium</taxon>
    </lineage>
</organism>
<name>A0A560JGB1_9BRAD</name>
<dbReference type="AlphaFoldDB" id="A0A560JGB1"/>
<accession>A0A560JGB1</accession>
<reference evidence="1 2" key="1">
    <citation type="submission" date="2019-06" db="EMBL/GenBank/DDBJ databases">
        <title>Genomic Encyclopedia of Type Strains, Phase IV (KMG-V): Genome sequencing to study the core and pangenomes of soil and plant-associated prokaryotes.</title>
        <authorList>
            <person name="Whitman W."/>
        </authorList>
    </citation>
    <scope>NUCLEOTIDE SEQUENCE [LARGE SCALE GENOMIC DNA]</scope>
    <source>
        <strain evidence="1 2">BR 10556</strain>
    </source>
</reference>